<dbReference type="HOGENOM" id="CLU_001218_1_0_4"/>
<dbReference type="InterPro" id="IPR001826">
    <property type="entry name" value="RHS"/>
</dbReference>
<evidence type="ECO:0000313" key="7">
    <source>
        <dbReference type="Proteomes" id="UP000002429"/>
    </source>
</evidence>
<dbReference type="CDD" id="cd20743">
    <property type="entry name" value="FIX_RhsA-like"/>
    <property type="match status" value="1"/>
</dbReference>
<feature type="region of interest" description="Disordered" evidence="2">
    <location>
        <begin position="1603"/>
        <end position="1626"/>
    </location>
</feature>
<dbReference type="PANTHER" id="PTHR32305">
    <property type="match status" value="1"/>
</dbReference>
<keyword evidence="6" id="KW-0472">Membrane</keyword>
<dbReference type="eggNOG" id="COG3209">
    <property type="taxonomic scope" value="Bacteria"/>
</dbReference>
<geneLocation type="plasmid" evidence="6 7">
    <name>megaplasmid</name>
</geneLocation>
<feature type="compositionally biased region" description="Basic and acidic residues" evidence="2">
    <location>
        <begin position="290"/>
        <end position="303"/>
    </location>
</feature>
<keyword evidence="7" id="KW-1185">Reference proteome</keyword>
<dbReference type="InterPro" id="IPR050708">
    <property type="entry name" value="T6SS_VgrG/RHS"/>
</dbReference>
<dbReference type="NCBIfam" id="TIGR03696">
    <property type="entry name" value="Rhs_assc_core"/>
    <property type="match status" value="1"/>
</dbReference>
<keyword evidence="6" id="KW-0812">Transmembrane</keyword>
<dbReference type="Pfam" id="PF25023">
    <property type="entry name" value="TEN_YD-shell"/>
    <property type="match status" value="2"/>
</dbReference>
<evidence type="ECO:0000259" key="5">
    <source>
        <dbReference type="Pfam" id="PF25023"/>
    </source>
</evidence>
<evidence type="ECO:0000256" key="1">
    <source>
        <dbReference type="ARBA" id="ARBA00022737"/>
    </source>
</evidence>
<name>Q1LDW7_CUPMC</name>
<dbReference type="Pfam" id="PF05593">
    <property type="entry name" value="RHS_repeat"/>
    <property type="match status" value="2"/>
</dbReference>
<dbReference type="Proteomes" id="UP000002429">
    <property type="component" value="Plasmid megaplasmid"/>
</dbReference>
<feature type="domain" description="DUF6531" evidence="4">
    <location>
        <begin position="327"/>
        <end position="399"/>
    </location>
</feature>
<evidence type="ECO:0000259" key="4">
    <source>
        <dbReference type="Pfam" id="PF20148"/>
    </source>
</evidence>
<reference evidence="7" key="1">
    <citation type="journal article" date="2010" name="PLoS ONE">
        <title>The complete genome sequence of Cupriavidus metallidurans strain CH34, a master survivalist in harsh and anthropogenic environments.</title>
        <authorList>
            <person name="Janssen P.J."/>
            <person name="Van Houdt R."/>
            <person name="Moors H."/>
            <person name="Monsieurs P."/>
            <person name="Morin N."/>
            <person name="Michaux A."/>
            <person name="Benotmane M.A."/>
            <person name="Leys N."/>
            <person name="Vallaeys T."/>
            <person name="Lapidus A."/>
            <person name="Monchy S."/>
            <person name="Medigue C."/>
            <person name="Taghavi S."/>
            <person name="McCorkle S."/>
            <person name="Dunn J."/>
            <person name="van der Lelie D."/>
            <person name="Mergeay M."/>
        </authorList>
    </citation>
    <scope>NUCLEOTIDE SEQUENCE [LARGE SCALE GENOMIC DNA]</scope>
    <source>
        <strain evidence="7">ATCC 43123 / DSM 2839 / NBRC 102507 / CH34</strain>
    </source>
</reference>
<evidence type="ECO:0000259" key="3">
    <source>
        <dbReference type="Pfam" id="PF03527"/>
    </source>
</evidence>
<organism evidence="6 7">
    <name type="scientific">Cupriavidus metallidurans (strain ATCC 43123 / DSM 2839 / NBRC 102507 / CH34)</name>
    <name type="common">Ralstonia metallidurans</name>
    <dbReference type="NCBI Taxonomy" id="266264"/>
    <lineage>
        <taxon>Bacteria</taxon>
        <taxon>Pseudomonadati</taxon>
        <taxon>Pseudomonadota</taxon>
        <taxon>Betaproteobacteria</taxon>
        <taxon>Burkholderiales</taxon>
        <taxon>Burkholderiaceae</taxon>
        <taxon>Cupriavidus</taxon>
    </lineage>
</organism>
<keyword evidence="1" id="KW-0677">Repeat</keyword>
<proteinExistence type="predicted"/>
<feature type="domain" description="Teneurin-like YD-shell" evidence="5">
    <location>
        <begin position="710"/>
        <end position="826"/>
    </location>
</feature>
<feature type="domain" description="RHS protein conserved region" evidence="3">
    <location>
        <begin position="1402"/>
        <end position="1432"/>
    </location>
</feature>
<dbReference type="KEGG" id="rme:Rmet_4797"/>
<dbReference type="RefSeq" id="WP_011519225.1">
    <property type="nucleotide sequence ID" value="NC_007974.2"/>
</dbReference>
<gene>
    <name evidence="6" type="primary">rhsC</name>
    <name evidence="6" type="ordered locus">Rmet_4797</name>
</gene>
<dbReference type="InterPro" id="IPR056823">
    <property type="entry name" value="TEN-like_YD-shell"/>
</dbReference>
<feature type="region of interest" description="Disordered" evidence="2">
    <location>
        <begin position="271"/>
        <end position="320"/>
    </location>
</feature>
<feature type="compositionally biased region" description="Basic and acidic residues" evidence="2">
    <location>
        <begin position="1123"/>
        <end position="1138"/>
    </location>
</feature>
<dbReference type="SUPFAM" id="SSF69304">
    <property type="entry name" value="Tricorn protease N-terminal domain"/>
    <property type="match status" value="1"/>
</dbReference>
<dbReference type="InterPro" id="IPR022385">
    <property type="entry name" value="Rhs_assc_core"/>
</dbReference>
<dbReference type="NCBIfam" id="TIGR01643">
    <property type="entry name" value="YD_repeat_2x"/>
    <property type="match status" value="7"/>
</dbReference>
<sequence length="1626" mass="181650">MAATETPHSPARQIPQAVHDNAQARRVVLSPVPAPVTAPTLVHGAIDSVADHSHELFIQCLYMVPVVGNAMSLWDVGTDVYRLCSQPSAARNLFEWGILVIDAIGVVPAAGNASRPARAVVKEVLLAFAKGQSTAVLVDLFWATAGGDVIEFMAHLDEHLKRWQADIIKGVQQATRTIRTFVQNPISAAEQMGVIRKNKGFWSWVPSTEEVALYGIDELLKLSGQRTAILAWLDEFERNTEPMIRAALGDAAKAGTLLFMAAQIVAEIKTRRARGKTPSHTAQAAPGELTEPHRKPGEHRDTTQKPAKPGKTPARDGCGCPVTASPKPVNYAMGDENLAQTDFVLDGIVPIVWTRRYRSSLCAYDNSPLGARWSSPYHLSLAPQDDGSFLFFDPDNRPVPLPAVELGESVEVPGEQLTLHRPDGRQVRLTYPDGAAEAYTLHGARYRLTTRSRRDGMALMLSYDNHGNLIGMTGGAEATIRLDYVEGRVSAIHRVDLNGDIQLTLARYRYDRAGDLVRHENVLGHTRSFAYVQHLLTQYTDFNGNAHHLEWSWPGRAHGLPAPADAKCVRTWIGKHADDPREDTRFEYHREHWYTKVTDADGGITYQRYDYHNRIVMVEHPDGSSERFEWDDHNNVVGVTNAEGQVQRFAYDEQGRATAVTDALGNTTRTEYDAAGLPVKVTAPTGEVTQTAYDELGHPVSVTDPAGRMTQYAWSGAGLLLALTDPKGGVQTFTYDHGGRLTCVQDCSGHETRYSYDANGFLLQRIDAEGHSTGYRHDASGQLLTRTHPDKSEERFTYDHEGNLTAYTDAAGQVTEYSYNARHQPTLRRDAAGRELWYFYDKQWRLARLQNEAGEATRFTYDAVGQLVKQTGFDDRTVQYAYDAAGRLVGTVEGEMRTDYERDPLGRLTRRSVRAEGLRSSVDEHFHYDAQGRLVTATSGVSTVHLHYDDAGNLVAEQQRYGSAGSGYVTVSRHEYDALGHRTRTTLPNTRTVDWLRYGSGHLHGVQLDGQALLDVERDGLHREVARQHRGWRQTRAYDVNGRLDRIAVHAGTGEGKGNIDVPGAWIAQRQFLYSQTGHLARIQDHARGVTDYTYDPVGRLLKAVSPDLTEVFAFDPAGNPVDPDKVAPRPEVESKPDKVLRHAREAAEDAAWLREHPGEKYAPLRWDERTSRDREKLKAWEASLPRCVGNVLRELSRTRYAHDAYGNLVRRTEPNGVTWLYQYDAANRLERADRYATPPPAEALKRIERTPDGVLHAFPARVEPDMQVRFLYDAFGRRTLKAVERAGRLERTFFTWDGDVLLMEERFLQAKPQAFTPHEYQPIPVIREHPEDAHSVPVAQRQHTLAQSHQWQGASLYLHEPDSFVPLARLDETLVEPAFMATGTDGRYVQVPAKSRHATLFYLNDHLGTPQELVDESGKVVWLARYKAWGGLKTPRKSTDPTETTNAIRFPGQYHDVETGLHYNRHRYYDPGSGRFISKDPVGLAGGINVYTYAPNPVGWVDPLGLRCDSPADKLARKLRALQKAQGNAASARGFPDGRIRYYDTEVPALTQGPTRGRSHVTEWNPATGQVRSWEETYNHAGEVNRVHPKMNNGEVLELPHYPPTKSDIEQGKATPSGRVIRGCT</sequence>
<dbReference type="InterPro" id="IPR006530">
    <property type="entry name" value="YD"/>
</dbReference>
<dbReference type="InterPro" id="IPR045351">
    <property type="entry name" value="DUF6531"/>
</dbReference>
<evidence type="ECO:0000256" key="2">
    <source>
        <dbReference type="SAM" id="MobiDB-lite"/>
    </source>
</evidence>
<dbReference type="PANTHER" id="PTHR32305:SF15">
    <property type="entry name" value="PROTEIN RHSA-RELATED"/>
    <property type="match status" value="1"/>
</dbReference>
<evidence type="ECO:0000313" key="6">
    <source>
        <dbReference type="EMBL" id="ABF11659.1"/>
    </source>
</evidence>
<protein>
    <submittedName>
        <fullName evidence="6">Rhs-related transmembrane protein, YD repeat protein</fullName>
    </submittedName>
</protein>
<accession>Q1LDW7</accession>
<dbReference type="Gene3D" id="2.180.10.10">
    <property type="entry name" value="RHS repeat-associated core"/>
    <property type="match status" value="4"/>
</dbReference>
<dbReference type="Pfam" id="PF03527">
    <property type="entry name" value="RHS"/>
    <property type="match status" value="1"/>
</dbReference>
<feature type="domain" description="Teneurin-like YD-shell" evidence="5">
    <location>
        <begin position="836"/>
        <end position="963"/>
    </location>
</feature>
<keyword evidence="6" id="KW-0614">Plasmid</keyword>
<dbReference type="Pfam" id="PF20148">
    <property type="entry name" value="DUF6531"/>
    <property type="match status" value="1"/>
</dbReference>
<dbReference type="InterPro" id="IPR031325">
    <property type="entry name" value="RHS_repeat"/>
</dbReference>
<dbReference type="EMBL" id="CP000353">
    <property type="protein sequence ID" value="ABF11659.1"/>
    <property type="molecule type" value="Genomic_DNA"/>
</dbReference>
<feature type="region of interest" description="Disordered" evidence="2">
    <location>
        <begin position="1116"/>
        <end position="1138"/>
    </location>
</feature>